<reference evidence="1" key="2">
    <citation type="journal article" date="2015" name="Fish Shellfish Immunol.">
        <title>Early steps in the European eel (Anguilla anguilla)-Vibrio vulnificus interaction in the gills: Role of the RtxA13 toxin.</title>
        <authorList>
            <person name="Callol A."/>
            <person name="Pajuelo D."/>
            <person name="Ebbesson L."/>
            <person name="Teles M."/>
            <person name="MacKenzie S."/>
            <person name="Amaro C."/>
        </authorList>
    </citation>
    <scope>NUCLEOTIDE SEQUENCE</scope>
</reference>
<proteinExistence type="predicted"/>
<reference evidence="1" key="1">
    <citation type="submission" date="2014-11" db="EMBL/GenBank/DDBJ databases">
        <authorList>
            <person name="Amaro Gonzalez C."/>
        </authorList>
    </citation>
    <scope>NUCLEOTIDE SEQUENCE</scope>
</reference>
<dbReference type="EMBL" id="GBXM01084798">
    <property type="protein sequence ID" value="JAH23779.1"/>
    <property type="molecule type" value="Transcribed_RNA"/>
</dbReference>
<dbReference type="AlphaFoldDB" id="A0A0E9R3V5"/>
<sequence>MSQTQRSARNSQSFQVGQNISVTGESCLDPQQRHCFGPI</sequence>
<organism evidence="1">
    <name type="scientific">Anguilla anguilla</name>
    <name type="common">European freshwater eel</name>
    <name type="synonym">Muraena anguilla</name>
    <dbReference type="NCBI Taxonomy" id="7936"/>
    <lineage>
        <taxon>Eukaryota</taxon>
        <taxon>Metazoa</taxon>
        <taxon>Chordata</taxon>
        <taxon>Craniata</taxon>
        <taxon>Vertebrata</taxon>
        <taxon>Euteleostomi</taxon>
        <taxon>Actinopterygii</taxon>
        <taxon>Neopterygii</taxon>
        <taxon>Teleostei</taxon>
        <taxon>Anguilliformes</taxon>
        <taxon>Anguillidae</taxon>
        <taxon>Anguilla</taxon>
    </lineage>
</organism>
<name>A0A0E9R3V5_ANGAN</name>
<protein>
    <submittedName>
        <fullName evidence="1">Uncharacterized protein</fullName>
    </submittedName>
</protein>
<evidence type="ECO:0000313" key="1">
    <source>
        <dbReference type="EMBL" id="JAH23779.1"/>
    </source>
</evidence>
<accession>A0A0E9R3V5</accession>